<proteinExistence type="predicted"/>
<dbReference type="EMBL" id="MNCJ02000320">
    <property type="protein sequence ID" value="KAF5806370.1"/>
    <property type="molecule type" value="Genomic_DNA"/>
</dbReference>
<keyword evidence="2" id="KW-1185">Reference proteome</keyword>
<accession>A0A9K3J0M8</accession>
<evidence type="ECO:0000313" key="1">
    <source>
        <dbReference type="EMBL" id="KAF5806370.1"/>
    </source>
</evidence>
<gene>
    <name evidence="1" type="ORF">HanXRQr2_Chr05g0220601</name>
</gene>
<evidence type="ECO:0000313" key="2">
    <source>
        <dbReference type="Proteomes" id="UP000215914"/>
    </source>
</evidence>
<comment type="caution">
    <text evidence="1">The sequence shown here is derived from an EMBL/GenBank/DDBJ whole genome shotgun (WGS) entry which is preliminary data.</text>
</comment>
<reference evidence="1" key="1">
    <citation type="journal article" date="2017" name="Nature">
        <title>The sunflower genome provides insights into oil metabolism, flowering and Asterid evolution.</title>
        <authorList>
            <person name="Badouin H."/>
            <person name="Gouzy J."/>
            <person name="Grassa C.J."/>
            <person name="Murat F."/>
            <person name="Staton S.E."/>
            <person name="Cottret L."/>
            <person name="Lelandais-Briere C."/>
            <person name="Owens G.L."/>
            <person name="Carrere S."/>
            <person name="Mayjonade B."/>
            <person name="Legrand L."/>
            <person name="Gill N."/>
            <person name="Kane N.C."/>
            <person name="Bowers J.E."/>
            <person name="Hubner S."/>
            <person name="Bellec A."/>
            <person name="Berard A."/>
            <person name="Berges H."/>
            <person name="Blanchet N."/>
            <person name="Boniface M.C."/>
            <person name="Brunel D."/>
            <person name="Catrice O."/>
            <person name="Chaidir N."/>
            <person name="Claudel C."/>
            <person name="Donnadieu C."/>
            <person name="Faraut T."/>
            <person name="Fievet G."/>
            <person name="Helmstetter N."/>
            <person name="King M."/>
            <person name="Knapp S.J."/>
            <person name="Lai Z."/>
            <person name="Le Paslier M.C."/>
            <person name="Lippi Y."/>
            <person name="Lorenzon L."/>
            <person name="Mandel J.R."/>
            <person name="Marage G."/>
            <person name="Marchand G."/>
            <person name="Marquand E."/>
            <person name="Bret-Mestries E."/>
            <person name="Morien E."/>
            <person name="Nambeesan S."/>
            <person name="Nguyen T."/>
            <person name="Pegot-Espagnet P."/>
            <person name="Pouilly N."/>
            <person name="Raftis F."/>
            <person name="Sallet E."/>
            <person name="Schiex T."/>
            <person name="Thomas J."/>
            <person name="Vandecasteele C."/>
            <person name="Vares D."/>
            <person name="Vear F."/>
            <person name="Vautrin S."/>
            <person name="Crespi M."/>
            <person name="Mangin B."/>
            <person name="Burke J.M."/>
            <person name="Salse J."/>
            <person name="Munos S."/>
            <person name="Vincourt P."/>
            <person name="Rieseberg L.H."/>
            <person name="Langlade N.B."/>
        </authorList>
    </citation>
    <scope>NUCLEOTIDE SEQUENCE</scope>
    <source>
        <tissue evidence="1">Leaves</tissue>
    </source>
</reference>
<organism evidence="1 2">
    <name type="scientific">Helianthus annuus</name>
    <name type="common">Common sunflower</name>
    <dbReference type="NCBI Taxonomy" id="4232"/>
    <lineage>
        <taxon>Eukaryota</taxon>
        <taxon>Viridiplantae</taxon>
        <taxon>Streptophyta</taxon>
        <taxon>Embryophyta</taxon>
        <taxon>Tracheophyta</taxon>
        <taxon>Spermatophyta</taxon>
        <taxon>Magnoliopsida</taxon>
        <taxon>eudicotyledons</taxon>
        <taxon>Gunneridae</taxon>
        <taxon>Pentapetalae</taxon>
        <taxon>asterids</taxon>
        <taxon>campanulids</taxon>
        <taxon>Asterales</taxon>
        <taxon>Asteraceae</taxon>
        <taxon>Asteroideae</taxon>
        <taxon>Heliantheae alliance</taxon>
        <taxon>Heliantheae</taxon>
        <taxon>Helianthus</taxon>
    </lineage>
</organism>
<dbReference type="Proteomes" id="UP000215914">
    <property type="component" value="Unassembled WGS sequence"/>
</dbReference>
<name>A0A9K3J0M8_HELAN</name>
<dbReference type="AlphaFoldDB" id="A0A9K3J0M8"/>
<dbReference type="Gramene" id="mRNA:HanXRQr2_Chr05g0220601">
    <property type="protein sequence ID" value="mRNA:HanXRQr2_Chr05g0220601"/>
    <property type="gene ID" value="HanXRQr2_Chr05g0220601"/>
</dbReference>
<reference evidence="1" key="2">
    <citation type="submission" date="2020-06" db="EMBL/GenBank/DDBJ databases">
        <title>Helianthus annuus Genome sequencing and assembly Release 2.</title>
        <authorList>
            <person name="Gouzy J."/>
            <person name="Langlade N."/>
            <person name="Munos S."/>
        </authorList>
    </citation>
    <scope>NUCLEOTIDE SEQUENCE</scope>
    <source>
        <tissue evidence="1">Leaves</tissue>
    </source>
</reference>
<sequence>MKHGVWRVKGIIQGFFFMGDFGNLDIGFIDIGSVFEFDKIKF</sequence>
<protein>
    <submittedName>
        <fullName evidence="1">Uncharacterized protein</fullName>
    </submittedName>
</protein>